<sequence length="56" mass="6154">MCDAQLLRFKQDFRFNSPSLAAGVLVGGSANGRICWKDERERTLKSLQAARADAAI</sequence>
<accession>A0A423PN74</accession>
<dbReference type="AlphaFoldDB" id="A0A423PN74"/>
<evidence type="ECO:0000259" key="1">
    <source>
        <dbReference type="Pfam" id="PF14267"/>
    </source>
</evidence>
<dbReference type="Pfam" id="PF14267">
    <property type="entry name" value="DUF4357"/>
    <property type="match status" value="1"/>
</dbReference>
<proteinExistence type="predicted"/>
<feature type="domain" description="DUF4357" evidence="1">
    <location>
        <begin position="5"/>
        <end position="44"/>
    </location>
</feature>
<organism evidence="2 3">
    <name type="scientific">Salinisphaera orenii MK-B5</name>
    <dbReference type="NCBI Taxonomy" id="856730"/>
    <lineage>
        <taxon>Bacteria</taxon>
        <taxon>Pseudomonadati</taxon>
        <taxon>Pseudomonadota</taxon>
        <taxon>Gammaproteobacteria</taxon>
        <taxon>Salinisphaerales</taxon>
        <taxon>Salinisphaeraceae</taxon>
        <taxon>Salinisphaera</taxon>
    </lineage>
</organism>
<dbReference type="EMBL" id="AYKH01000016">
    <property type="protein sequence ID" value="ROO27064.1"/>
    <property type="molecule type" value="Genomic_DNA"/>
</dbReference>
<evidence type="ECO:0000313" key="3">
    <source>
        <dbReference type="Proteomes" id="UP000283993"/>
    </source>
</evidence>
<dbReference type="Proteomes" id="UP000283993">
    <property type="component" value="Unassembled WGS sequence"/>
</dbReference>
<keyword evidence="3" id="KW-1185">Reference proteome</keyword>
<comment type="caution">
    <text evidence="2">The sequence shown here is derived from an EMBL/GenBank/DDBJ whole genome shotgun (WGS) entry which is preliminary data.</text>
</comment>
<protein>
    <recommendedName>
        <fullName evidence="1">DUF4357 domain-containing protein</fullName>
    </recommendedName>
</protein>
<reference evidence="2 3" key="1">
    <citation type="submission" date="2013-10" db="EMBL/GenBank/DDBJ databases">
        <title>Salinisphaera orenii MK-B5 Genome Sequencing.</title>
        <authorList>
            <person name="Lai Q."/>
            <person name="Li C."/>
            <person name="Shao Z."/>
        </authorList>
    </citation>
    <scope>NUCLEOTIDE SEQUENCE [LARGE SCALE GENOMIC DNA]</scope>
    <source>
        <strain evidence="2 3">MK-B5</strain>
    </source>
</reference>
<gene>
    <name evidence="2" type="ORF">SAOR_09590</name>
</gene>
<name>A0A423PN74_9GAMM</name>
<evidence type="ECO:0000313" key="2">
    <source>
        <dbReference type="EMBL" id="ROO27064.1"/>
    </source>
</evidence>
<dbReference type="InterPro" id="IPR025579">
    <property type="entry name" value="DUF4357"/>
</dbReference>